<evidence type="ECO:0000313" key="4">
    <source>
        <dbReference type="EMBL" id="SET37160.1"/>
    </source>
</evidence>
<dbReference type="AlphaFoldDB" id="A0A1I0DWT7"/>
<reference evidence="4 5" key="1">
    <citation type="submission" date="2016-10" db="EMBL/GenBank/DDBJ databases">
        <authorList>
            <person name="de Groot N.N."/>
        </authorList>
    </citation>
    <scope>NUCLEOTIDE SEQUENCE [LARGE SCALE GENOMIC DNA]</scope>
    <source>
        <strain evidence="4 5">DSM 19706</strain>
    </source>
</reference>
<dbReference type="GO" id="GO:0016810">
    <property type="term" value="F:hydrolase activity, acting on carbon-nitrogen (but not peptide) bonds"/>
    <property type="evidence" value="ECO:0007669"/>
    <property type="project" value="InterPro"/>
</dbReference>
<dbReference type="InterPro" id="IPR051398">
    <property type="entry name" value="Polysacch_Deacetylase"/>
</dbReference>
<dbReference type="PANTHER" id="PTHR34216">
    <property type="match status" value="1"/>
</dbReference>
<proteinExistence type="predicted"/>
<dbReference type="PROSITE" id="PS51677">
    <property type="entry name" value="NODB"/>
    <property type="match status" value="1"/>
</dbReference>
<dbReference type="PANTHER" id="PTHR34216:SF3">
    <property type="entry name" value="POLY-BETA-1,6-N-ACETYL-D-GLUCOSAMINE N-DEACETYLASE"/>
    <property type="match status" value="1"/>
</dbReference>
<dbReference type="SUPFAM" id="SSF88713">
    <property type="entry name" value="Glycoside hydrolase/deacetylase"/>
    <property type="match status" value="1"/>
</dbReference>
<dbReference type="GO" id="GO:0005576">
    <property type="term" value="C:extracellular region"/>
    <property type="evidence" value="ECO:0007669"/>
    <property type="project" value="UniProtKB-SubCell"/>
</dbReference>
<evidence type="ECO:0000313" key="5">
    <source>
        <dbReference type="Proteomes" id="UP000199308"/>
    </source>
</evidence>
<evidence type="ECO:0000256" key="2">
    <source>
        <dbReference type="ARBA" id="ARBA00022729"/>
    </source>
</evidence>
<dbReference type="Pfam" id="PF01522">
    <property type="entry name" value="Polysacc_deac_1"/>
    <property type="match status" value="2"/>
</dbReference>
<name>A0A1I0DWT7_THASX</name>
<feature type="domain" description="NodB homology" evidence="3">
    <location>
        <begin position="82"/>
        <end position="330"/>
    </location>
</feature>
<keyword evidence="5" id="KW-1185">Reference proteome</keyword>
<dbReference type="CDD" id="cd10918">
    <property type="entry name" value="CE4_NodB_like_5s_6s"/>
    <property type="match status" value="1"/>
</dbReference>
<dbReference type="RefSeq" id="WP_177168882.1">
    <property type="nucleotide sequence ID" value="NZ_AP027363.1"/>
</dbReference>
<dbReference type="InterPro" id="IPR002509">
    <property type="entry name" value="NODB_dom"/>
</dbReference>
<organism evidence="4 5">
    <name type="scientific">Thalassotalea agarivorans</name>
    <name type="common">Thalassomonas agarivorans</name>
    <dbReference type="NCBI Taxonomy" id="349064"/>
    <lineage>
        <taxon>Bacteria</taxon>
        <taxon>Pseudomonadati</taxon>
        <taxon>Pseudomonadota</taxon>
        <taxon>Gammaproteobacteria</taxon>
        <taxon>Alteromonadales</taxon>
        <taxon>Colwelliaceae</taxon>
        <taxon>Thalassotalea</taxon>
    </lineage>
</organism>
<dbReference type="Gene3D" id="3.20.20.370">
    <property type="entry name" value="Glycoside hydrolase/deacetylase"/>
    <property type="match status" value="1"/>
</dbReference>
<dbReference type="STRING" id="349064.SAMN05660429_01635"/>
<sequence>MSKAIKLLAKTPFLWACRPKGLYVFNYHRIGDPSSTPFDPNVFSCDVETFDKHLSFYEKHFTLLTLEQLQQKLQTQSLEDDRYACITFDDGYIDNYQSAFPLLNARGIPASFFVATDFIAQNTVPWWDEIAYLVKACLANSIDLSSLLKISSLVIDDPSLCIKQVLNSVKHDDSTTLENVLETLRNAVNSANSLEQVKQAPLFMDWTMLAEMQTAGMEIGSQTRTHRILAQLDKSEQSEEISHALAEIDAHLPVNQRFFAYPVGGKDSFNQDTISLLQHHGYPFAFSFMGGINKNDCDVFQLRRFSVDGNCSTTALKKRVLEASIALFLA</sequence>
<evidence type="ECO:0000256" key="1">
    <source>
        <dbReference type="ARBA" id="ARBA00004613"/>
    </source>
</evidence>
<keyword evidence="2" id="KW-0732">Signal</keyword>
<dbReference type="InterPro" id="IPR011330">
    <property type="entry name" value="Glyco_hydro/deAcase_b/a-brl"/>
</dbReference>
<dbReference type="EMBL" id="FOHK01000007">
    <property type="protein sequence ID" value="SET37160.1"/>
    <property type="molecule type" value="Genomic_DNA"/>
</dbReference>
<evidence type="ECO:0000259" key="3">
    <source>
        <dbReference type="PROSITE" id="PS51677"/>
    </source>
</evidence>
<comment type="subcellular location">
    <subcellularLocation>
        <location evidence="1">Secreted</location>
    </subcellularLocation>
</comment>
<dbReference type="GO" id="GO:0005975">
    <property type="term" value="P:carbohydrate metabolic process"/>
    <property type="evidence" value="ECO:0007669"/>
    <property type="project" value="InterPro"/>
</dbReference>
<protein>
    <submittedName>
        <fullName evidence="4">Polysaccharide deacetylase</fullName>
    </submittedName>
</protein>
<dbReference type="Proteomes" id="UP000199308">
    <property type="component" value="Unassembled WGS sequence"/>
</dbReference>
<accession>A0A1I0DWT7</accession>
<gene>
    <name evidence="4" type="ORF">SAMN05660429_01635</name>
</gene>